<organism evidence="1 2">
    <name type="scientific">Gymnopilus dilepis</name>
    <dbReference type="NCBI Taxonomy" id="231916"/>
    <lineage>
        <taxon>Eukaryota</taxon>
        <taxon>Fungi</taxon>
        <taxon>Dikarya</taxon>
        <taxon>Basidiomycota</taxon>
        <taxon>Agaricomycotina</taxon>
        <taxon>Agaricomycetes</taxon>
        <taxon>Agaricomycetidae</taxon>
        <taxon>Agaricales</taxon>
        <taxon>Agaricineae</taxon>
        <taxon>Hymenogastraceae</taxon>
        <taxon>Gymnopilus</taxon>
    </lineage>
</organism>
<sequence>MDYHYLAPRISKMLAPKASRDARGILLPKLEEVLESDTIVPMRSTGMVGMIKNCWHGVEGPLGIVRFVRCSAKALADLLKEEIAKGLEVAYCNLLGKGGPFEWLAAKGSTSWNGCTSC</sequence>
<dbReference type="AlphaFoldDB" id="A0A409WPE1"/>
<evidence type="ECO:0000313" key="1">
    <source>
        <dbReference type="EMBL" id="PPQ80384.1"/>
    </source>
</evidence>
<gene>
    <name evidence="1" type="ORF">CVT26_008271</name>
</gene>
<protein>
    <submittedName>
        <fullName evidence="1">Uncharacterized protein</fullName>
    </submittedName>
</protein>
<comment type="caution">
    <text evidence="1">The sequence shown here is derived from an EMBL/GenBank/DDBJ whole genome shotgun (WGS) entry which is preliminary data.</text>
</comment>
<accession>A0A409WPE1</accession>
<dbReference type="EMBL" id="NHYE01004955">
    <property type="protein sequence ID" value="PPQ80384.1"/>
    <property type="molecule type" value="Genomic_DNA"/>
</dbReference>
<dbReference type="Proteomes" id="UP000284706">
    <property type="component" value="Unassembled WGS sequence"/>
</dbReference>
<evidence type="ECO:0000313" key="2">
    <source>
        <dbReference type="Proteomes" id="UP000284706"/>
    </source>
</evidence>
<keyword evidence="2" id="KW-1185">Reference proteome</keyword>
<reference evidence="1 2" key="1">
    <citation type="journal article" date="2018" name="Evol. Lett.">
        <title>Horizontal gene cluster transfer increased hallucinogenic mushroom diversity.</title>
        <authorList>
            <person name="Reynolds H.T."/>
            <person name="Vijayakumar V."/>
            <person name="Gluck-Thaler E."/>
            <person name="Korotkin H.B."/>
            <person name="Matheny P.B."/>
            <person name="Slot J.C."/>
        </authorList>
    </citation>
    <scope>NUCLEOTIDE SEQUENCE [LARGE SCALE GENOMIC DNA]</scope>
    <source>
        <strain evidence="1 2">SRW20</strain>
    </source>
</reference>
<name>A0A409WPE1_9AGAR</name>
<proteinExistence type="predicted"/>
<dbReference type="InParanoid" id="A0A409WPE1"/>